<feature type="region of interest" description="Disordered" evidence="7">
    <location>
        <begin position="125"/>
        <end position="206"/>
    </location>
</feature>
<feature type="region of interest" description="Disordered" evidence="7">
    <location>
        <begin position="576"/>
        <end position="657"/>
    </location>
</feature>
<feature type="compositionally biased region" description="Polar residues" evidence="7">
    <location>
        <begin position="1419"/>
        <end position="1431"/>
    </location>
</feature>
<feature type="region of interest" description="Disordered" evidence="7">
    <location>
        <begin position="1104"/>
        <end position="1125"/>
    </location>
</feature>
<evidence type="ECO:0000256" key="3">
    <source>
        <dbReference type="ARBA" id="ARBA00023125"/>
    </source>
</evidence>
<name>A0A6A6JYT7_HEVBR</name>
<dbReference type="GO" id="GO:0009330">
    <property type="term" value="C:DNA topoisomerase type II (double strand cut, ATP-hydrolyzing) complex"/>
    <property type="evidence" value="ECO:0007669"/>
    <property type="project" value="TreeGrafter"/>
</dbReference>
<dbReference type="FunFam" id="3.90.199.10:FF:000001">
    <property type="entry name" value="DNA gyrase subunit A"/>
    <property type="match status" value="1"/>
</dbReference>
<reference evidence="9 10" key="1">
    <citation type="journal article" date="2020" name="Mol. Plant">
        <title>The Chromosome-Based Rubber Tree Genome Provides New Insights into Spurge Genome Evolution and Rubber Biosynthesis.</title>
        <authorList>
            <person name="Liu J."/>
            <person name="Shi C."/>
            <person name="Shi C.C."/>
            <person name="Li W."/>
            <person name="Zhang Q.J."/>
            <person name="Zhang Y."/>
            <person name="Li K."/>
            <person name="Lu H.F."/>
            <person name="Shi C."/>
            <person name="Zhu S.T."/>
            <person name="Xiao Z.Y."/>
            <person name="Nan H."/>
            <person name="Yue Y."/>
            <person name="Zhu X.G."/>
            <person name="Wu Y."/>
            <person name="Hong X.N."/>
            <person name="Fan G.Y."/>
            <person name="Tong Y."/>
            <person name="Zhang D."/>
            <person name="Mao C.L."/>
            <person name="Liu Y.L."/>
            <person name="Hao S.J."/>
            <person name="Liu W.Q."/>
            <person name="Lv M.Q."/>
            <person name="Zhang H.B."/>
            <person name="Liu Y."/>
            <person name="Hu-Tang G.R."/>
            <person name="Wang J.P."/>
            <person name="Wang J.H."/>
            <person name="Sun Y.H."/>
            <person name="Ni S.B."/>
            <person name="Chen W.B."/>
            <person name="Zhang X.C."/>
            <person name="Jiao Y.N."/>
            <person name="Eichler E.E."/>
            <person name="Li G.H."/>
            <person name="Liu X."/>
            <person name="Gao L.Z."/>
        </authorList>
    </citation>
    <scope>NUCLEOTIDE SEQUENCE [LARGE SCALE GENOMIC DNA]</scope>
    <source>
        <strain evidence="10">cv. GT1</strain>
        <tissue evidence="9">Leaf</tissue>
    </source>
</reference>
<dbReference type="PANTHER" id="PTHR43493:SF5">
    <property type="entry name" value="DNA GYRASE SUBUNIT A, CHLOROPLASTIC_MITOCHONDRIAL"/>
    <property type="match status" value="1"/>
</dbReference>
<dbReference type="GO" id="GO:0003677">
    <property type="term" value="F:DNA binding"/>
    <property type="evidence" value="ECO:0007669"/>
    <property type="project" value="UniProtKB-UniRule"/>
</dbReference>
<comment type="caution">
    <text evidence="9">The sequence shown here is derived from an EMBL/GenBank/DDBJ whole genome shotgun (WGS) entry which is preliminary data.</text>
</comment>
<dbReference type="InterPro" id="IPR013758">
    <property type="entry name" value="Topo_IIA_A/C_ab"/>
</dbReference>
<keyword evidence="6" id="KW-0175">Coiled coil</keyword>
<dbReference type="InterPro" id="IPR013760">
    <property type="entry name" value="Topo_IIA-like_dom_sf"/>
</dbReference>
<dbReference type="Proteomes" id="UP000467840">
    <property type="component" value="Unassembled WGS sequence"/>
</dbReference>
<dbReference type="PROSITE" id="PS52040">
    <property type="entry name" value="TOPO_IIA"/>
    <property type="match status" value="1"/>
</dbReference>
<evidence type="ECO:0000256" key="5">
    <source>
        <dbReference type="PROSITE-ProRule" id="PRU01384"/>
    </source>
</evidence>
<keyword evidence="3 5" id="KW-0238">DNA-binding</keyword>
<feature type="coiled-coil region" evidence="6">
    <location>
        <begin position="953"/>
        <end position="980"/>
    </location>
</feature>
<keyword evidence="2 5" id="KW-0799">Topoisomerase</keyword>
<feature type="region of interest" description="Disordered" evidence="7">
    <location>
        <begin position="482"/>
        <end position="538"/>
    </location>
</feature>
<dbReference type="SMART" id="SM00434">
    <property type="entry name" value="TOP4c"/>
    <property type="match status" value="1"/>
</dbReference>
<dbReference type="SUPFAM" id="SSF56719">
    <property type="entry name" value="Type II DNA topoisomerase"/>
    <property type="match status" value="1"/>
</dbReference>
<comment type="catalytic activity">
    <reaction evidence="5">
        <text>ATP-dependent breakage, passage and rejoining of double-stranded DNA.</text>
        <dbReference type="EC" id="5.6.2.2"/>
    </reaction>
</comment>
<keyword evidence="4 5" id="KW-0413">Isomerase</keyword>
<feature type="region of interest" description="Disordered" evidence="7">
    <location>
        <begin position="363"/>
        <end position="444"/>
    </location>
</feature>
<gene>
    <name evidence="9" type="ORF">GH714_042594</name>
</gene>
<dbReference type="EMBL" id="JAAGAX010000511">
    <property type="protein sequence ID" value="KAF2281770.1"/>
    <property type="molecule type" value="Genomic_DNA"/>
</dbReference>
<evidence type="ECO:0000313" key="10">
    <source>
        <dbReference type="Proteomes" id="UP000467840"/>
    </source>
</evidence>
<dbReference type="GO" id="GO:0005737">
    <property type="term" value="C:cytoplasm"/>
    <property type="evidence" value="ECO:0007669"/>
    <property type="project" value="TreeGrafter"/>
</dbReference>
<feature type="compositionally biased region" description="Low complexity" evidence="7">
    <location>
        <begin position="1"/>
        <end position="13"/>
    </location>
</feature>
<dbReference type="Gene3D" id="3.90.199.10">
    <property type="entry name" value="Topoisomerase II, domain 5"/>
    <property type="match status" value="1"/>
</dbReference>
<sequence>MTSGTDGASTSTLGGTGAGQDLTQIRALRDRIRTRLGQNGTGYAGTGLSQRSSGTDGTGAGTGTDQHGTEYMQVLQLLMVQELAGAGTGTSGIDQTLAAVGGTGAGTGTSGIDQTLAAGYAGTGLSQGSSGTDGAGTDQHGTEVHASTSTLDGTGAGTGTSGIDQTLAAGTGLSQGSSGTDGAGTDQHGTEVHASTSTLGGTGAGTGTSGIDQTLAAGYAGTGAGTGTSGIDQTLAAGYAGTGLSQGSSGTDGAGTDQHGTEVHASTSTLDGTGAGTGTSGIDQTLAAGTGLSQGSSGTDGAGTDQHGTEVHASTSTLGGTGAGTGTSGIDQTLAAGYAGTGAGTGTSGIDQTLAAGYAGTGLSQGSSGTDGAGTDQHGTEVHASTSTLDGTGAGTGTSGIDQTLAAGTGLSQGSSGTDGAGTDQHGTEVHASTSTLGGTGAGTGTSGIDQTLAAGYAGTGAGTGTSGIDQTLAAGYAGTGLSQGSSGTDGAGTDQHGTEVHASTSTLDGTGAGTGTDQHGTEVHASTSTLGGTGAGTGTSGIDQTLAAGYAGTGAGTGTSGIDQTLAAGYAGTGLSQGSSGTDGAGTDQHGTEVHASTSTLDGTGAGTGTSGIDQTLAAGTGLSQGSSGTDGAGTDQHGTEVHASTSTLGGTGAGTGTSGIDQTLAAGYAGTGAGTGTSGIDQTLAAGYAGTGLSQGSSGTDGAGTDQHGTEVHASTSTLDGTGAGTGTSGIDQTLAAGTGLSQGSSGTDGAGTDQHGTEVHASTSTLGGTGAGTGTSGIDQTLAAGYAGTGAGTGTSGIDQTLAAGYAGTGLSQGSSGTDGAGTDQHGTEVHASTSTLDGTGAGTGTSGIDQTLAAGTGLSQGSSGTDGAGTDQHGTEVHASTSTLGGTGAGTGTSGIDQTLAAGYAGTGAGTGTSGIDQTLAAGYAGTGLSQGSSGTDGASTSTLGDQTLAANKAERDSAKQASAELQVELREIKIEDQIAAVFEREVQEANVALGALRDTVARISRYYSPDSAQTQEFTRKVLSDLGGLSKTVGCLFLDAKSVAANANTYPCRDVLSPSGNAAVWWHGTPPRGMDSLASLPCVVPSSVLDGVSIGQTQQALAGTGSGHGTEVHASGTDGASTPYTIMPNNVAEALAVIKGWIECEFAELGNLKSVNGDKIPPYAQHRDDTELARTALGSLVRKLANIAANKAERDSAELQVELREIKIEDQIAVVFEREVQEANVALGALRDTVARISRYYSPDSAQTQEFTRKVLSDLGGLSKTVGCLFLDAKSVAGTGLSQRSSGTDGTGAGTGTSGIDQTLAAGYAGTGLSQRSSGTDGTGAGTGTSGIDQTLAAGTGSEHGTEVHASTSTLGGTGAGTGTSGIDQTLAAGYAGTGLSQRSSGTDGTGAGTGTSGIDQTLAGTGSGHGTEVHASTSTLAGTGSDQALTPLQRRAVCNLVKLCSSKAVAGRQSTHDGDDRALAGAGGPRSLLDGGVSIVGQMSGGVLPVSIEKELESSYLSYAMSVIVSRAIPDIRDGLKPVHRRILYSMYKSGYDHNKPYKKAARVVGDVMGRYHPHADTAIYDALVRMAQDFSLLVPLIDSQGNFGSIDGDPPASMRYTEARLSEAAHFLLSDIDEDTVDFRPNYDENEEEPVILPAEFPNLLVNGAGGVAVGMSTNIPSHNLGEVVDACVAYIERPDITLDELMAIIPGPDFPTGGVIMGDAGIRSAFASGRGTIVIRGRTHTEELPLAGRPLLLMRSHIRLTGKAC</sequence>
<comment type="similarity">
    <text evidence="1">Belongs to the type II topoisomerase GyrA/ParC subunit family.</text>
</comment>
<organism evidence="9 10">
    <name type="scientific">Hevea brasiliensis</name>
    <name type="common">Para rubber tree</name>
    <name type="synonym">Siphonia brasiliensis</name>
    <dbReference type="NCBI Taxonomy" id="3981"/>
    <lineage>
        <taxon>Eukaryota</taxon>
        <taxon>Viridiplantae</taxon>
        <taxon>Streptophyta</taxon>
        <taxon>Embryophyta</taxon>
        <taxon>Tracheophyta</taxon>
        <taxon>Spermatophyta</taxon>
        <taxon>Magnoliopsida</taxon>
        <taxon>eudicotyledons</taxon>
        <taxon>Gunneridae</taxon>
        <taxon>Pentapetalae</taxon>
        <taxon>rosids</taxon>
        <taxon>fabids</taxon>
        <taxon>Malpighiales</taxon>
        <taxon>Euphorbiaceae</taxon>
        <taxon>Crotonoideae</taxon>
        <taxon>Micrandreae</taxon>
        <taxon>Hevea</taxon>
    </lineage>
</organism>
<evidence type="ECO:0000313" key="9">
    <source>
        <dbReference type="EMBL" id="KAF2281770.1"/>
    </source>
</evidence>
<dbReference type="Pfam" id="PF00521">
    <property type="entry name" value="DNA_topoisoIV"/>
    <property type="match status" value="1"/>
</dbReference>
<evidence type="ECO:0000256" key="4">
    <source>
        <dbReference type="ARBA" id="ARBA00023235"/>
    </source>
</evidence>
<feature type="region of interest" description="Disordered" evidence="7">
    <location>
        <begin position="1"/>
        <end position="22"/>
    </location>
</feature>
<feature type="region of interest" description="Disordered" evidence="7">
    <location>
        <begin position="814"/>
        <end position="895"/>
    </location>
</feature>
<evidence type="ECO:0000259" key="8">
    <source>
        <dbReference type="PROSITE" id="PS52040"/>
    </source>
</evidence>
<feature type="active site" description="O-(5'-phospho-DNA)-tyrosine intermediate" evidence="5">
    <location>
        <position position="1606"/>
    </location>
</feature>
<protein>
    <recommendedName>
        <fullName evidence="8">Topo IIA-type catalytic domain-containing protein</fullName>
    </recommendedName>
</protein>
<dbReference type="PANTHER" id="PTHR43493">
    <property type="entry name" value="DNA GYRASE/TOPOISOMERASE SUBUNIT A"/>
    <property type="match status" value="1"/>
</dbReference>
<dbReference type="GO" id="GO:0006265">
    <property type="term" value="P:DNA topological change"/>
    <property type="evidence" value="ECO:0007669"/>
    <property type="project" value="UniProtKB-UniRule"/>
</dbReference>
<dbReference type="Gene3D" id="3.30.1360.40">
    <property type="match status" value="1"/>
</dbReference>
<evidence type="ECO:0000256" key="2">
    <source>
        <dbReference type="ARBA" id="ARBA00023029"/>
    </source>
</evidence>
<feature type="region of interest" description="Disordered" evidence="7">
    <location>
        <begin position="1382"/>
        <end position="1431"/>
    </location>
</feature>
<dbReference type="GO" id="GO:0005524">
    <property type="term" value="F:ATP binding"/>
    <property type="evidence" value="ECO:0007669"/>
    <property type="project" value="InterPro"/>
</dbReference>
<evidence type="ECO:0000256" key="1">
    <source>
        <dbReference type="ARBA" id="ARBA00008263"/>
    </source>
</evidence>
<accession>A0A6A6JYT7</accession>
<feature type="region of interest" description="Disordered" evidence="7">
    <location>
        <begin position="1315"/>
        <end position="1367"/>
    </location>
</feature>
<dbReference type="InterPro" id="IPR050220">
    <property type="entry name" value="Type_II_DNA_Topoisomerases"/>
</dbReference>
<feature type="region of interest" description="Disordered" evidence="7">
    <location>
        <begin position="244"/>
        <end position="325"/>
    </location>
</feature>
<feature type="domain" description="Topo IIA-type catalytic" evidence="8">
    <location>
        <begin position="1518"/>
        <end position="1756"/>
    </location>
</feature>
<dbReference type="GO" id="GO:0003918">
    <property type="term" value="F:DNA topoisomerase type II (double strand cut, ATP-hydrolyzing) activity"/>
    <property type="evidence" value="ECO:0007669"/>
    <property type="project" value="UniProtKB-EC"/>
</dbReference>
<proteinExistence type="inferred from homology"/>
<evidence type="ECO:0000256" key="6">
    <source>
        <dbReference type="SAM" id="Coils"/>
    </source>
</evidence>
<feature type="region of interest" description="Disordered" evidence="7">
    <location>
        <begin position="34"/>
        <end position="66"/>
    </location>
</feature>
<feature type="region of interest" description="Disordered" evidence="7">
    <location>
        <begin position="695"/>
        <end position="776"/>
    </location>
</feature>
<dbReference type="InterPro" id="IPR002205">
    <property type="entry name" value="Topo_IIA_dom_A"/>
</dbReference>
<dbReference type="CDD" id="cd00187">
    <property type="entry name" value="TOP4c"/>
    <property type="match status" value="1"/>
</dbReference>
<evidence type="ECO:0000256" key="7">
    <source>
        <dbReference type="SAM" id="MobiDB-lite"/>
    </source>
</evidence>
<keyword evidence="10" id="KW-1185">Reference proteome</keyword>